<dbReference type="InterPro" id="IPR001810">
    <property type="entry name" value="F-box_dom"/>
</dbReference>
<evidence type="ECO:0000256" key="1">
    <source>
        <dbReference type="SAM" id="MobiDB-lite"/>
    </source>
</evidence>
<accession>A0A5C2SUG4</accession>
<feature type="domain" description="F-box" evidence="2">
    <location>
        <begin position="27"/>
        <end position="60"/>
    </location>
</feature>
<dbReference type="SUPFAM" id="SSF81383">
    <property type="entry name" value="F-box domain"/>
    <property type="match status" value="1"/>
</dbReference>
<dbReference type="CDD" id="cd09917">
    <property type="entry name" value="F-box_SF"/>
    <property type="match status" value="1"/>
</dbReference>
<name>A0A5C2SUG4_9APHY</name>
<protein>
    <recommendedName>
        <fullName evidence="2">F-box domain-containing protein</fullName>
    </recommendedName>
</protein>
<sequence>MPSTSPVRVVNLPDPQPVVHDDGGIPAIPDDIVREISRFLDFSDRLALALTSRHMHAVVQLRLQEIVVEAPQLAALRKWIFEDPSVRGPRLRVLNFVAPPESWSWFEPQLYAPAIQDCFDIMGQATRLEDLSCAPFLSLALDSEHLRAFTGLKCLHLSGCTPEMLAALRLPDTLTQLHLSDSLAGTVLPFRRVLRFIYRLPALTTLVLERLSLPDDEEGDADDDDDVDEGENAFADEFDDNDADEHDGANEDLEEDPGGNGDEDNPMSGNHHNSSAIIISSVRTLRTLEQELPPCISLPITFPNLQTLVLDGSTHMNADVDIGIWGTLQHLMVSSSFNGEPVRWRVNHLTYIPSFAAQDGVILDSACDPAHLVTLTLQLVFVSSLVWDKLLSDAANIRLLEIESLQSTFPTYISLFSELFKPDAPIDLPLICLSILAPAAPNQAPEHIEEKRNVFLNHASLYLPSLRYVALAKSPASETLPCEDDYSEIAAPWRWWRVVRDENACPIEIREIPGWEGERVRRYLCNADREGAEHFDDYFVALR</sequence>
<proteinExistence type="predicted"/>
<dbReference type="OrthoDB" id="2758753at2759"/>
<organism evidence="3 4">
    <name type="scientific">Lentinus tigrinus ALCF2SS1-6</name>
    <dbReference type="NCBI Taxonomy" id="1328759"/>
    <lineage>
        <taxon>Eukaryota</taxon>
        <taxon>Fungi</taxon>
        <taxon>Dikarya</taxon>
        <taxon>Basidiomycota</taxon>
        <taxon>Agaricomycotina</taxon>
        <taxon>Agaricomycetes</taxon>
        <taxon>Polyporales</taxon>
        <taxon>Polyporaceae</taxon>
        <taxon>Lentinus</taxon>
    </lineage>
</organism>
<dbReference type="STRING" id="1328759.A0A5C2SUG4"/>
<gene>
    <name evidence="3" type="ORF">L227DRAFT_648569</name>
</gene>
<dbReference type="EMBL" id="ML122250">
    <property type="protein sequence ID" value="RPD67535.1"/>
    <property type="molecule type" value="Genomic_DNA"/>
</dbReference>
<dbReference type="Proteomes" id="UP000313359">
    <property type="component" value="Unassembled WGS sequence"/>
</dbReference>
<feature type="compositionally biased region" description="Acidic residues" evidence="1">
    <location>
        <begin position="215"/>
        <end position="265"/>
    </location>
</feature>
<reference evidence="3" key="1">
    <citation type="journal article" date="2018" name="Genome Biol. Evol.">
        <title>Genomics and development of Lentinus tigrinus, a white-rot wood-decaying mushroom with dimorphic fruiting bodies.</title>
        <authorList>
            <person name="Wu B."/>
            <person name="Xu Z."/>
            <person name="Knudson A."/>
            <person name="Carlson A."/>
            <person name="Chen N."/>
            <person name="Kovaka S."/>
            <person name="LaButti K."/>
            <person name="Lipzen A."/>
            <person name="Pennachio C."/>
            <person name="Riley R."/>
            <person name="Schakwitz W."/>
            <person name="Umezawa K."/>
            <person name="Ohm R.A."/>
            <person name="Grigoriev I.V."/>
            <person name="Nagy L.G."/>
            <person name="Gibbons J."/>
            <person name="Hibbett D."/>
        </authorList>
    </citation>
    <scope>NUCLEOTIDE SEQUENCE [LARGE SCALE GENOMIC DNA]</scope>
    <source>
        <strain evidence="3">ALCF2SS1-6</strain>
    </source>
</reference>
<feature type="region of interest" description="Disordered" evidence="1">
    <location>
        <begin position="215"/>
        <end position="273"/>
    </location>
</feature>
<dbReference type="AlphaFoldDB" id="A0A5C2SUG4"/>
<evidence type="ECO:0000313" key="4">
    <source>
        <dbReference type="Proteomes" id="UP000313359"/>
    </source>
</evidence>
<dbReference type="Pfam" id="PF00646">
    <property type="entry name" value="F-box"/>
    <property type="match status" value="1"/>
</dbReference>
<keyword evidence="4" id="KW-1185">Reference proteome</keyword>
<evidence type="ECO:0000259" key="2">
    <source>
        <dbReference type="Pfam" id="PF00646"/>
    </source>
</evidence>
<evidence type="ECO:0000313" key="3">
    <source>
        <dbReference type="EMBL" id="RPD67535.1"/>
    </source>
</evidence>
<dbReference type="InterPro" id="IPR036047">
    <property type="entry name" value="F-box-like_dom_sf"/>
</dbReference>